<proteinExistence type="inferred from homology"/>
<evidence type="ECO:0000256" key="1">
    <source>
        <dbReference type="ARBA" id="ARBA00009995"/>
    </source>
</evidence>
<keyword evidence="2" id="KW-0808">Transferase</keyword>
<accession>A0A660KTX2</accession>
<dbReference type="Gene3D" id="3.40.50.2000">
    <property type="entry name" value="Glycogen Phosphorylase B"/>
    <property type="match status" value="1"/>
</dbReference>
<evidence type="ECO:0000313" key="4">
    <source>
        <dbReference type="Proteomes" id="UP000327013"/>
    </source>
</evidence>
<dbReference type="EMBL" id="CM017324">
    <property type="protein sequence ID" value="KAE8039160.1"/>
    <property type="molecule type" value="Genomic_DNA"/>
</dbReference>
<sequence length="142" mass="15574">MLQLGTILHSNGFSITVVHTQYNSPDPSTHPDFSFLPLPDTSSGPELTGDIVAFIVQLNTNYKARFQKCLAQVMSQQGPDEGIACIIHDELMYFSEAEAKDLKLPSIILTAASAAHFLARSTLVQLKAEGHIPFPGRYIYVP</sequence>
<dbReference type="SUPFAM" id="SSF53756">
    <property type="entry name" value="UDP-Glycosyltransferase/glycogen phosphorylase"/>
    <property type="match status" value="1"/>
</dbReference>
<dbReference type="AlphaFoldDB" id="A0A660KTX2"/>
<dbReference type="PANTHER" id="PTHR11926">
    <property type="entry name" value="GLUCOSYL/GLUCURONOSYL TRANSFERASES"/>
    <property type="match status" value="1"/>
</dbReference>
<comment type="similarity">
    <text evidence="1">Belongs to the UDP-glycosyltransferase family.</text>
</comment>
<dbReference type="GO" id="GO:0080043">
    <property type="term" value="F:quercetin 3-O-glucosyltransferase activity"/>
    <property type="evidence" value="ECO:0007669"/>
    <property type="project" value="TreeGrafter"/>
</dbReference>
<name>A0A660KTX2_9ROSI</name>
<reference evidence="3 4" key="1">
    <citation type="submission" date="2019-06" db="EMBL/GenBank/DDBJ databases">
        <title>A chromosomal-level reference genome of Carpinus fangiana (Coryloideae, Betulaceae).</title>
        <authorList>
            <person name="Yang X."/>
            <person name="Wang Z."/>
            <person name="Zhang L."/>
            <person name="Hao G."/>
            <person name="Liu J."/>
            <person name="Yang Y."/>
        </authorList>
    </citation>
    <scope>NUCLEOTIDE SEQUENCE [LARGE SCALE GENOMIC DNA]</scope>
    <source>
        <strain evidence="3">Cfa_2016G</strain>
        <tissue evidence="3">Leaf</tissue>
    </source>
</reference>
<gene>
    <name evidence="3" type="ORF">FH972_011598</name>
</gene>
<dbReference type="GO" id="GO:0080044">
    <property type="term" value="F:quercetin 7-O-glucosyltransferase activity"/>
    <property type="evidence" value="ECO:0007669"/>
    <property type="project" value="TreeGrafter"/>
</dbReference>
<organism evidence="3 4">
    <name type="scientific">Carpinus fangiana</name>
    <dbReference type="NCBI Taxonomy" id="176857"/>
    <lineage>
        <taxon>Eukaryota</taxon>
        <taxon>Viridiplantae</taxon>
        <taxon>Streptophyta</taxon>
        <taxon>Embryophyta</taxon>
        <taxon>Tracheophyta</taxon>
        <taxon>Spermatophyta</taxon>
        <taxon>Magnoliopsida</taxon>
        <taxon>eudicotyledons</taxon>
        <taxon>Gunneridae</taxon>
        <taxon>Pentapetalae</taxon>
        <taxon>rosids</taxon>
        <taxon>fabids</taxon>
        <taxon>Fagales</taxon>
        <taxon>Betulaceae</taxon>
        <taxon>Carpinus</taxon>
    </lineage>
</organism>
<keyword evidence="4" id="KW-1185">Reference proteome</keyword>
<keyword evidence="2" id="KW-0328">Glycosyltransferase</keyword>
<dbReference type="PANTHER" id="PTHR11926:SF1494">
    <property type="entry name" value="FLAVONOL 3-O-GLUCOSYLTRANSFERASE UGT76E12-RELATED"/>
    <property type="match status" value="1"/>
</dbReference>
<dbReference type="OrthoDB" id="5835829at2759"/>
<evidence type="ECO:0000256" key="2">
    <source>
        <dbReference type="ARBA" id="ARBA00022676"/>
    </source>
</evidence>
<evidence type="ECO:0000313" key="3">
    <source>
        <dbReference type="EMBL" id="KAE8039160.1"/>
    </source>
</evidence>
<protein>
    <submittedName>
        <fullName evidence="3">Uncharacterized protein</fullName>
    </submittedName>
</protein>
<dbReference type="Proteomes" id="UP000327013">
    <property type="component" value="Chromosome 4"/>
</dbReference>